<evidence type="ECO:0000256" key="1">
    <source>
        <dbReference type="ARBA" id="ARBA00004418"/>
    </source>
</evidence>
<dbReference type="AlphaFoldDB" id="A0A1H4BE49"/>
<evidence type="ECO:0000256" key="7">
    <source>
        <dbReference type="ARBA" id="ARBA00023008"/>
    </source>
</evidence>
<keyword evidence="5" id="KW-0574">Periplasm</keyword>
<dbReference type="EMBL" id="FNQO01000005">
    <property type="protein sequence ID" value="SEA46268.1"/>
    <property type="molecule type" value="Genomic_DNA"/>
</dbReference>
<feature type="binding site" evidence="9">
    <location>
        <position position="98"/>
    </location>
    <ligand>
        <name>Cu cation</name>
        <dbReference type="ChEBI" id="CHEBI:23378"/>
    </ligand>
</feature>
<proteinExistence type="predicted"/>
<dbReference type="STRING" id="658218.SAMN05216562_3235"/>
<dbReference type="GO" id="GO:0042597">
    <property type="term" value="C:periplasmic space"/>
    <property type="evidence" value="ECO:0007669"/>
    <property type="project" value="UniProtKB-SubCell"/>
</dbReference>
<protein>
    <recommendedName>
        <fullName evidence="2 8">Pseudoazurin</fullName>
    </recommendedName>
</protein>
<feature type="binding site" evidence="9">
    <location>
        <position position="101"/>
    </location>
    <ligand>
        <name>Cu cation</name>
        <dbReference type="ChEBI" id="CHEBI:23378"/>
    </ligand>
</feature>
<dbReference type="Proteomes" id="UP000198658">
    <property type="component" value="Unassembled WGS sequence"/>
</dbReference>
<feature type="signal peptide" evidence="10">
    <location>
        <begin position="1"/>
        <end position="22"/>
    </location>
</feature>
<evidence type="ECO:0000313" key="12">
    <source>
        <dbReference type="EMBL" id="SEA46268.1"/>
    </source>
</evidence>
<accession>A0A1H4BE49</accession>
<evidence type="ECO:0000256" key="6">
    <source>
        <dbReference type="ARBA" id="ARBA00022982"/>
    </source>
</evidence>
<dbReference type="GO" id="GO:0005507">
    <property type="term" value="F:copper ion binding"/>
    <property type="evidence" value="ECO:0007669"/>
    <property type="project" value="UniProtKB-UniRule"/>
</dbReference>
<name>A0A1H4BE49_9GAMM</name>
<evidence type="ECO:0000259" key="11">
    <source>
        <dbReference type="Pfam" id="PF00127"/>
    </source>
</evidence>
<feature type="binding site" evidence="9">
    <location>
        <position position="106"/>
    </location>
    <ligand>
        <name>Cu cation</name>
        <dbReference type="ChEBI" id="CHEBI:23378"/>
    </ligand>
</feature>
<dbReference type="RefSeq" id="WP_091391029.1">
    <property type="nucleotide sequence ID" value="NZ_FNQO01000005.1"/>
</dbReference>
<dbReference type="InterPro" id="IPR002386">
    <property type="entry name" value="Amicyanin/Pseudoazurin"/>
</dbReference>
<feature type="chain" id="PRO_5011742526" description="Pseudoazurin" evidence="10">
    <location>
        <begin position="23"/>
        <end position="147"/>
    </location>
</feature>
<dbReference type="InterPro" id="IPR001235">
    <property type="entry name" value="Copper_blue_Plastocyanin"/>
</dbReference>
<evidence type="ECO:0000256" key="9">
    <source>
        <dbReference type="PIRSR" id="PIRSR602386-1"/>
    </source>
</evidence>
<keyword evidence="4 9" id="KW-0479">Metal-binding</keyword>
<dbReference type="Gene3D" id="2.60.40.420">
    <property type="entry name" value="Cupredoxins - blue copper proteins"/>
    <property type="match status" value="1"/>
</dbReference>
<reference evidence="13" key="1">
    <citation type="submission" date="2016-10" db="EMBL/GenBank/DDBJ databases">
        <authorList>
            <person name="Varghese N."/>
            <person name="Submissions S."/>
        </authorList>
    </citation>
    <scope>NUCLEOTIDE SEQUENCE [LARGE SCALE GENOMIC DNA]</scope>
    <source>
        <strain evidence="13">CGMCC 1.10657</strain>
    </source>
</reference>
<dbReference type="SUPFAM" id="SSF49503">
    <property type="entry name" value="Cupredoxins"/>
    <property type="match status" value="1"/>
</dbReference>
<evidence type="ECO:0000256" key="10">
    <source>
        <dbReference type="SAM" id="SignalP"/>
    </source>
</evidence>
<evidence type="ECO:0000256" key="4">
    <source>
        <dbReference type="ARBA" id="ARBA00022723"/>
    </source>
</evidence>
<evidence type="ECO:0000313" key="13">
    <source>
        <dbReference type="Proteomes" id="UP000198658"/>
    </source>
</evidence>
<evidence type="ECO:0000256" key="5">
    <source>
        <dbReference type="ARBA" id="ARBA00022764"/>
    </source>
</evidence>
<evidence type="ECO:0000256" key="8">
    <source>
        <dbReference type="NCBIfam" id="TIGR02375"/>
    </source>
</evidence>
<keyword evidence="3" id="KW-0813">Transport</keyword>
<dbReference type="Pfam" id="PF00127">
    <property type="entry name" value="Copper-bind"/>
    <property type="match status" value="1"/>
</dbReference>
<keyword evidence="6" id="KW-0249">Electron transport</keyword>
<comment type="cofactor">
    <cofactor evidence="9">
        <name>Cu cation</name>
        <dbReference type="ChEBI" id="CHEBI:23378"/>
    </cofactor>
    <text evidence="9">Binds 1 copper ion per subunit.</text>
</comment>
<keyword evidence="7 9" id="KW-0186">Copper</keyword>
<keyword evidence="13" id="KW-1185">Reference proteome</keyword>
<dbReference type="PRINTS" id="PR00155">
    <property type="entry name" value="AMICYANIN"/>
</dbReference>
<dbReference type="PROSITE" id="PS00196">
    <property type="entry name" value="COPPER_BLUE"/>
    <property type="match status" value="1"/>
</dbReference>
<dbReference type="NCBIfam" id="TIGR02375">
    <property type="entry name" value="pseudoazurin"/>
    <property type="match status" value="1"/>
</dbReference>
<gene>
    <name evidence="12" type="ORF">SAMN05216562_3235</name>
</gene>
<comment type="subcellular location">
    <subcellularLocation>
        <location evidence="1">Periplasm</location>
    </subcellularLocation>
</comment>
<evidence type="ECO:0000256" key="3">
    <source>
        <dbReference type="ARBA" id="ARBA00022448"/>
    </source>
</evidence>
<dbReference type="InterPro" id="IPR008972">
    <property type="entry name" value="Cupredoxin"/>
</dbReference>
<feature type="domain" description="Blue (type 1) copper" evidence="11">
    <location>
        <begin position="28"/>
        <end position="112"/>
    </location>
</feature>
<organism evidence="12 13">
    <name type="scientific">Microbulbifer marinus</name>
    <dbReference type="NCBI Taxonomy" id="658218"/>
    <lineage>
        <taxon>Bacteria</taxon>
        <taxon>Pseudomonadati</taxon>
        <taxon>Pseudomonadota</taxon>
        <taxon>Gammaproteobacteria</taxon>
        <taxon>Cellvibrionales</taxon>
        <taxon>Microbulbiferaceae</taxon>
        <taxon>Microbulbifer</taxon>
    </lineage>
</organism>
<dbReference type="CDD" id="cd04218">
    <property type="entry name" value="Pseudoazurin"/>
    <property type="match status" value="1"/>
</dbReference>
<dbReference type="OrthoDB" id="9757546at2"/>
<dbReference type="InterPro" id="IPR000923">
    <property type="entry name" value="BlueCu_1"/>
</dbReference>
<evidence type="ECO:0000256" key="2">
    <source>
        <dbReference type="ARBA" id="ARBA00016984"/>
    </source>
</evidence>
<keyword evidence="10" id="KW-0732">Signal</keyword>
<feature type="binding site" evidence="9">
    <location>
        <position position="62"/>
    </location>
    <ligand>
        <name>Cu cation</name>
        <dbReference type="ChEBI" id="CHEBI:23378"/>
    </ligand>
</feature>
<dbReference type="PRINTS" id="PR00156">
    <property type="entry name" value="COPPERBLUE"/>
</dbReference>
<dbReference type="GO" id="GO:0009055">
    <property type="term" value="F:electron transfer activity"/>
    <property type="evidence" value="ECO:0007669"/>
    <property type="project" value="InterPro"/>
</dbReference>
<dbReference type="InterPro" id="IPR028871">
    <property type="entry name" value="BlueCu_1_BS"/>
</dbReference>
<sequence>MPFQLLRHAILALALGATPALAADHEVQMLNQGADGMMVFEPAFLAVQPGDTVTFVPTDVAHNSSSVLSPQDGATWKGTMGQKVSVTLEKEGVYLYQCDPHLALGMVGIIQVGKAVNLEAAQQQAQTISGQIAMNKERLSQYLDKVQ</sequence>
<dbReference type="InterPro" id="IPR012745">
    <property type="entry name" value="Pseudoazurin"/>
</dbReference>